<dbReference type="SUPFAM" id="SSF103190">
    <property type="entry name" value="Sensory domain-like"/>
    <property type="match status" value="1"/>
</dbReference>
<sequence length="624" mass="65172">MKSLKARLTVAIAGLVAVCVIILTLGSYIRLKTQIEGDLNNEVRGVAAGYNAILSNWIQVNTSMVESLSIALGNGADLETSLKMISKGGNFLSTYLGTPDKTFTNFPANPPPAGYDPTVRPWYKAAMEAKKPIVTSAYMGVNPPGLMISFAAPVKGGEGGVVAADVFLTKIVEQILNMKLSGEGYAFLLDKSGQVLAHADQAKVLKPAKDLAPELALDNLQALAKTNALSETTVDGKASLLFVQPISGSDMYLALVIDKKKALSALDQLLIVSLIVLIVLLAVILPVSNFLVGTMLSGLRRVRDAMTDIAAGGGDLTRKIEIDGDDEVAQTANAFNQFLDQLRVMVSDVRRATDSITVGATEIATGNMDLSGRTEQQASSLEETAASMEELTEAVRNNAENAREANRMAMNASEVATQGGEVVGKVVSTMQGISESSRKIVDIIGVIEGIAFQTNILALNAAVEAARAGEQGRGFAVVASEVRTLAQRSAAAAQEIKGLIDDSVSKVNEGSDLVDKAGASMTRIVSAVEQVASIINEIMAASAEQSDGIQQVNQALSHMDEATQQNAALVEEAAAAAGSLEEQANILKTAMSAFRMEASAGPRIAAAPQGGGGKRGPGSLAIGR</sequence>
<evidence type="ECO:0000313" key="14">
    <source>
        <dbReference type="EMBL" id="GGX31938.1"/>
    </source>
</evidence>
<dbReference type="Gene3D" id="3.30.450.20">
    <property type="entry name" value="PAS domain"/>
    <property type="match status" value="2"/>
</dbReference>
<dbReference type="Proteomes" id="UP000653343">
    <property type="component" value="Unassembled WGS sequence"/>
</dbReference>
<dbReference type="PROSITE" id="PS50111">
    <property type="entry name" value="CHEMOTAXIS_TRANSDUC_2"/>
    <property type="match status" value="1"/>
</dbReference>
<dbReference type="Pfam" id="PF00015">
    <property type="entry name" value="MCPsignal"/>
    <property type="match status" value="1"/>
</dbReference>
<dbReference type="CDD" id="cd12912">
    <property type="entry name" value="PDC2_MCP_like"/>
    <property type="match status" value="1"/>
</dbReference>
<evidence type="ECO:0000256" key="10">
    <source>
        <dbReference type="SAM" id="MobiDB-lite"/>
    </source>
</evidence>
<evidence type="ECO:0000256" key="9">
    <source>
        <dbReference type="SAM" id="Coils"/>
    </source>
</evidence>
<dbReference type="PRINTS" id="PR00260">
    <property type="entry name" value="CHEMTRNSDUCR"/>
</dbReference>
<comment type="caution">
    <text evidence="14">The sequence shown here is derived from an EMBL/GenBank/DDBJ whole genome shotgun (WGS) entry which is preliminary data.</text>
</comment>
<dbReference type="RefSeq" id="WP_189355548.1">
    <property type="nucleotide sequence ID" value="NZ_BMYU01000001.1"/>
</dbReference>
<feature type="transmembrane region" description="Helical" evidence="11">
    <location>
        <begin position="6"/>
        <end position="29"/>
    </location>
</feature>
<keyword evidence="5 11" id="KW-1133">Transmembrane helix</keyword>
<dbReference type="InterPro" id="IPR029151">
    <property type="entry name" value="Sensor-like_sf"/>
</dbReference>
<evidence type="ECO:0000313" key="15">
    <source>
        <dbReference type="Proteomes" id="UP000653343"/>
    </source>
</evidence>
<feature type="transmembrane region" description="Helical" evidence="11">
    <location>
        <begin position="269"/>
        <end position="292"/>
    </location>
</feature>
<dbReference type="CDD" id="cd11386">
    <property type="entry name" value="MCP_signal"/>
    <property type="match status" value="1"/>
</dbReference>
<comment type="subcellular location">
    <subcellularLocation>
        <location evidence="1">Cell membrane</location>
        <topology evidence="1">Multi-pass membrane protein</topology>
    </subcellularLocation>
</comment>
<dbReference type="InterPro" id="IPR033479">
    <property type="entry name" value="dCache_1"/>
</dbReference>
<keyword evidence="4 11" id="KW-0812">Transmembrane</keyword>
<evidence type="ECO:0000259" key="13">
    <source>
        <dbReference type="PROSITE" id="PS50885"/>
    </source>
</evidence>
<evidence type="ECO:0000256" key="4">
    <source>
        <dbReference type="ARBA" id="ARBA00022692"/>
    </source>
</evidence>
<name>A0ABQ2XU02_9BURK</name>
<dbReference type="Pfam" id="PF00672">
    <property type="entry name" value="HAMP"/>
    <property type="match status" value="1"/>
</dbReference>
<dbReference type="CDD" id="cd06225">
    <property type="entry name" value="HAMP"/>
    <property type="match status" value="1"/>
</dbReference>
<dbReference type="PROSITE" id="PS50885">
    <property type="entry name" value="HAMP"/>
    <property type="match status" value="1"/>
</dbReference>
<reference evidence="15" key="1">
    <citation type="journal article" date="2019" name="Int. J. Syst. Evol. Microbiol.">
        <title>The Global Catalogue of Microorganisms (GCM) 10K type strain sequencing project: providing services to taxonomists for standard genome sequencing and annotation.</title>
        <authorList>
            <consortium name="The Broad Institute Genomics Platform"/>
            <consortium name="The Broad Institute Genome Sequencing Center for Infectious Disease"/>
            <person name="Wu L."/>
            <person name="Ma J."/>
        </authorList>
    </citation>
    <scope>NUCLEOTIDE SEQUENCE [LARGE SCALE GENOMIC DNA]</scope>
    <source>
        <strain evidence="15">KCTC 23917</strain>
    </source>
</reference>
<gene>
    <name evidence="14" type="ORF">GCM10010946_06390</name>
</gene>
<dbReference type="PANTHER" id="PTHR43531:SF14">
    <property type="entry name" value="METHYL-ACCEPTING CHEMOTAXIS PROTEIN I-RELATED"/>
    <property type="match status" value="1"/>
</dbReference>
<keyword evidence="2" id="KW-1003">Cell membrane</keyword>
<dbReference type="InterPro" id="IPR004089">
    <property type="entry name" value="MCPsignal_dom"/>
</dbReference>
<dbReference type="InterPro" id="IPR004090">
    <property type="entry name" value="Chemotax_Me-accpt_rcpt"/>
</dbReference>
<comment type="similarity">
    <text evidence="7">Belongs to the methyl-accepting chemotaxis (MCP) protein family.</text>
</comment>
<evidence type="ECO:0000256" key="6">
    <source>
        <dbReference type="ARBA" id="ARBA00023136"/>
    </source>
</evidence>
<dbReference type="PANTHER" id="PTHR43531">
    <property type="entry name" value="PROTEIN ICFG"/>
    <property type="match status" value="1"/>
</dbReference>
<accession>A0ABQ2XU02</accession>
<protein>
    <submittedName>
        <fullName evidence="14">Methyl-accepting chemotaxis protein</fullName>
    </submittedName>
</protein>
<feature type="coiled-coil region" evidence="9">
    <location>
        <begin position="378"/>
        <end position="408"/>
    </location>
</feature>
<dbReference type="SMART" id="SM00283">
    <property type="entry name" value="MA"/>
    <property type="match status" value="1"/>
</dbReference>
<dbReference type="InterPro" id="IPR003660">
    <property type="entry name" value="HAMP_dom"/>
</dbReference>
<dbReference type="Pfam" id="PF02743">
    <property type="entry name" value="dCache_1"/>
    <property type="match status" value="1"/>
</dbReference>
<keyword evidence="6 11" id="KW-0472">Membrane</keyword>
<feature type="region of interest" description="Disordered" evidence="10">
    <location>
        <begin position="604"/>
        <end position="624"/>
    </location>
</feature>
<evidence type="ECO:0000256" key="5">
    <source>
        <dbReference type="ARBA" id="ARBA00022989"/>
    </source>
</evidence>
<dbReference type="Gene3D" id="1.10.287.950">
    <property type="entry name" value="Methyl-accepting chemotaxis protein"/>
    <property type="match status" value="1"/>
</dbReference>
<evidence type="ECO:0000256" key="11">
    <source>
        <dbReference type="SAM" id="Phobius"/>
    </source>
</evidence>
<dbReference type="InterPro" id="IPR051310">
    <property type="entry name" value="MCP_chemotaxis"/>
</dbReference>
<evidence type="ECO:0000256" key="7">
    <source>
        <dbReference type="ARBA" id="ARBA00029447"/>
    </source>
</evidence>
<proteinExistence type="inferred from homology"/>
<feature type="domain" description="Methyl-accepting transducer" evidence="12">
    <location>
        <begin position="352"/>
        <end position="581"/>
    </location>
</feature>
<evidence type="ECO:0000256" key="1">
    <source>
        <dbReference type="ARBA" id="ARBA00004651"/>
    </source>
</evidence>
<feature type="domain" description="HAMP" evidence="13">
    <location>
        <begin position="293"/>
        <end position="347"/>
    </location>
</feature>
<keyword evidence="15" id="KW-1185">Reference proteome</keyword>
<evidence type="ECO:0000256" key="2">
    <source>
        <dbReference type="ARBA" id="ARBA00022475"/>
    </source>
</evidence>
<organism evidence="14 15">
    <name type="scientific">Undibacterium squillarum</name>
    <dbReference type="NCBI Taxonomy" id="1131567"/>
    <lineage>
        <taxon>Bacteria</taxon>
        <taxon>Pseudomonadati</taxon>
        <taxon>Pseudomonadota</taxon>
        <taxon>Betaproteobacteria</taxon>
        <taxon>Burkholderiales</taxon>
        <taxon>Oxalobacteraceae</taxon>
        <taxon>Undibacterium</taxon>
    </lineage>
</organism>
<keyword evidence="8" id="KW-0807">Transducer</keyword>
<keyword evidence="9" id="KW-0175">Coiled coil</keyword>
<dbReference type="CDD" id="cd12913">
    <property type="entry name" value="PDC1_MCP_like"/>
    <property type="match status" value="1"/>
</dbReference>
<dbReference type="SUPFAM" id="SSF58104">
    <property type="entry name" value="Methyl-accepting chemotaxis protein (MCP) signaling domain"/>
    <property type="match status" value="1"/>
</dbReference>
<evidence type="ECO:0000256" key="3">
    <source>
        <dbReference type="ARBA" id="ARBA00022481"/>
    </source>
</evidence>
<dbReference type="SMART" id="SM00304">
    <property type="entry name" value="HAMP"/>
    <property type="match status" value="1"/>
</dbReference>
<dbReference type="EMBL" id="BMYU01000001">
    <property type="protein sequence ID" value="GGX31938.1"/>
    <property type="molecule type" value="Genomic_DNA"/>
</dbReference>
<evidence type="ECO:0000259" key="12">
    <source>
        <dbReference type="PROSITE" id="PS50111"/>
    </source>
</evidence>
<evidence type="ECO:0000256" key="8">
    <source>
        <dbReference type="PROSITE-ProRule" id="PRU00284"/>
    </source>
</evidence>
<keyword evidence="3" id="KW-0488">Methylation</keyword>